<dbReference type="AlphaFoldDB" id="A0A517XRL9"/>
<evidence type="ECO:0000313" key="5">
    <source>
        <dbReference type="EMBL" id="QDU20102.1"/>
    </source>
</evidence>
<evidence type="ECO:0000313" key="6">
    <source>
        <dbReference type="Proteomes" id="UP000319576"/>
    </source>
</evidence>
<dbReference type="InterPro" id="IPR019775">
    <property type="entry name" value="WD40_repeat_CS"/>
</dbReference>
<keyword evidence="2" id="KW-0677">Repeat</keyword>
<dbReference type="SMART" id="SM00320">
    <property type="entry name" value="WD40"/>
    <property type="match status" value="5"/>
</dbReference>
<gene>
    <name evidence="5" type="ORF">ETAA1_20450</name>
</gene>
<feature type="repeat" description="WD" evidence="3">
    <location>
        <begin position="544"/>
        <end position="584"/>
    </location>
</feature>
<dbReference type="SUPFAM" id="SSF69304">
    <property type="entry name" value="Tricorn protease N-terminal domain"/>
    <property type="match status" value="1"/>
</dbReference>
<organism evidence="5 6">
    <name type="scientific">Urbifossiella limnaea</name>
    <dbReference type="NCBI Taxonomy" id="2528023"/>
    <lineage>
        <taxon>Bacteria</taxon>
        <taxon>Pseudomonadati</taxon>
        <taxon>Planctomycetota</taxon>
        <taxon>Planctomycetia</taxon>
        <taxon>Gemmatales</taxon>
        <taxon>Gemmataceae</taxon>
        <taxon>Urbifossiella</taxon>
    </lineage>
</organism>
<dbReference type="InterPro" id="IPR036322">
    <property type="entry name" value="WD40_repeat_dom_sf"/>
</dbReference>
<dbReference type="Proteomes" id="UP000319576">
    <property type="component" value="Chromosome"/>
</dbReference>
<dbReference type="InterPro" id="IPR011042">
    <property type="entry name" value="6-blade_b-propeller_TolB-like"/>
</dbReference>
<name>A0A517XRL9_9BACT</name>
<dbReference type="Pfam" id="PF00400">
    <property type="entry name" value="WD40"/>
    <property type="match status" value="5"/>
</dbReference>
<evidence type="ECO:0000256" key="3">
    <source>
        <dbReference type="PROSITE-ProRule" id="PRU00221"/>
    </source>
</evidence>
<dbReference type="RefSeq" id="WP_145237097.1">
    <property type="nucleotide sequence ID" value="NZ_CP036273.1"/>
</dbReference>
<dbReference type="OrthoDB" id="500858at2"/>
<dbReference type="PROSITE" id="PS50082">
    <property type="entry name" value="WD_REPEATS_2"/>
    <property type="match status" value="4"/>
</dbReference>
<dbReference type="InterPro" id="IPR011659">
    <property type="entry name" value="WD40"/>
</dbReference>
<feature type="repeat" description="WD" evidence="3">
    <location>
        <begin position="509"/>
        <end position="543"/>
    </location>
</feature>
<dbReference type="PROSITE" id="PS00678">
    <property type="entry name" value="WD_REPEATS_1"/>
    <property type="match status" value="3"/>
</dbReference>
<dbReference type="SUPFAM" id="SSF50978">
    <property type="entry name" value="WD40 repeat-like"/>
    <property type="match status" value="1"/>
</dbReference>
<dbReference type="PANTHER" id="PTHR19848:SF8">
    <property type="entry name" value="F-BOX AND WD REPEAT DOMAIN CONTAINING 7"/>
    <property type="match status" value="1"/>
</dbReference>
<dbReference type="Gene3D" id="2.120.10.30">
    <property type="entry name" value="TolB, C-terminal domain"/>
    <property type="match status" value="2"/>
</dbReference>
<dbReference type="PROSITE" id="PS50294">
    <property type="entry name" value="WD_REPEATS_REGION"/>
    <property type="match status" value="2"/>
</dbReference>
<feature type="repeat" description="WD" evidence="3">
    <location>
        <begin position="369"/>
        <end position="410"/>
    </location>
</feature>
<dbReference type="KEGG" id="uli:ETAA1_20450"/>
<dbReference type="Gene3D" id="2.130.10.10">
    <property type="entry name" value="YVTN repeat-like/Quinoprotein amine dehydrogenase"/>
    <property type="match status" value="2"/>
</dbReference>
<dbReference type="PANTHER" id="PTHR19848">
    <property type="entry name" value="WD40 REPEAT PROTEIN"/>
    <property type="match status" value="1"/>
</dbReference>
<protein>
    <submittedName>
        <fullName evidence="5">Translocation protein TolB</fullName>
    </submittedName>
</protein>
<keyword evidence="6" id="KW-1185">Reference proteome</keyword>
<feature type="region of interest" description="Disordered" evidence="4">
    <location>
        <begin position="274"/>
        <end position="304"/>
    </location>
</feature>
<reference evidence="5 6" key="1">
    <citation type="submission" date="2019-02" db="EMBL/GenBank/DDBJ databases">
        <title>Deep-cultivation of Planctomycetes and their phenomic and genomic characterization uncovers novel biology.</title>
        <authorList>
            <person name="Wiegand S."/>
            <person name="Jogler M."/>
            <person name="Boedeker C."/>
            <person name="Pinto D."/>
            <person name="Vollmers J."/>
            <person name="Rivas-Marin E."/>
            <person name="Kohn T."/>
            <person name="Peeters S.H."/>
            <person name="Heuer A."/>
            <person name="Rast P."/>
            <person name="Oberbeckmann S."/>
            <person name="Bunk B."/>
            <person name="Jeske O."/>
            <person name="Meyerdierks A."/>
            <person name="Storesund J.E."/>
            <person name="Kallscheuer N."/>
            <person name="Luecker S."/>
            <person name="Lage O.M."/>
            <person name="Pohl T."/>
            <person name="Merkel B.J."/>
            <person name="Hornburger P."/>
            <person name="Mueller R.-W."/>
            <person name="Bruemmer F."/>
            <person name="Labrenz M."/>
            <person name="Spormann A.M."/>
            <person name="Op den Camp H."/>
            <person name="Overmann J."/>
            <person name="Amann R."/>
            <person name="Jetten M.S.M."/>
            <person name="Mascher T."/>
            <person name="Medema M.H."/>
            <person name="Devos D.P."/>
            <person name="Kaster A.-K."/>
            <person name="Ovreas L."/>
            <person name="Rohde M."/>
            <person name="Galperin M.Y."/>
            <person name="Jogler C."/>
        </authorList>
    </citation>
    <scope>NUCLEOTIDE SEQUENCE [LARGE SCALE GENOMIC DNA]</scope>
    <source>
        <strain evidence="5 6">ETA_A1</strain>
    </source>
</reference>
<dbReference type="Pfam" id="PF07676">
    <property type="entry name" value="PD40"/>
    <property type="match status" value="2"/>
</dbReference>
<proteinExistence type="predicted"/>
<sequence>MGTTVLLAALLAPAAEPPGPELVLHPSARAGRPDLFLTDPVKGDTKNLTNTPDADEIGPAFGPDGRRVVYLCKTKDHDFEVYACGSDGGNRKQLTKPGAEPSACYYPSWSPDGKRVAYTRLHPGGDKCELRVVTADGETDDVIRDDAVGAAWGPDGRIAFVRRTAGKKQALCVCDADGENLSVLIADIGKVDLPAPAWSPDGGVIACPVETPYGWQLALAPATGGPVRQLTTLPGMNTNPVWVAPDRVMFGHATGPAGGAYGVVKADGTRLDLHPMTKVEPSSPLGRPAVFVPRPERPATNPIRPVTHLEPAPVRAPLQPVFFVPGTVPGSAASVAWSADGTQVAVGLQAGPVAVGSFDGKRFTPTAPLLGHGGSVTGLLFTPDGTGVISAGGDKTVRTWDIAKKGTTAIESDVTAECESVAASADGKWLVTGHRDGTLKVRELGGEARTIRVCEPKRGAVLGTAVTADGKQAFAGCGRWELPMLHGCVAAFDPTTGKEVWRSKGCGGVMALAVSPDGKKLAGACLDTFVRVWDATTGAELAAWKGHTDRCTGVTWARGELVVSCGLDHTVRVWDAATGANVQTVAAHVGPALRVAASPDGRHVASTGAQGAVFFWRLD</sequence>
<accession>A0A517XRL9</accession>
<keyword evidence="1 3" id="KW-0853">WD repeat</keyword>
<dbReference type="EMBL" id="CP036273">
    <property type="protein sequence ID" value="QDU20102.1"/>
    <property type="molecule type" value="Genomic_DNA"/>
</dbReference>
<dbReference type="InterPro" id="IPR015943">
    <property type="entry name" value="WD40/YVTN_repeat-like_dom_sf"/>
</dbReference>
<evidence type="ECO:0000256" key="1">
    <source>
        <dbReference type="ARBA" id="ARBA00022574"/>
    </source>
</evidence>
<dbReference type="InterPro" id="IPR001680">
    <property type="entry name" value="WD40_rpt"/>
</dbReference>
<feature type="repeat" description="WD" evidence="3">
    <location>
        <begin position="585"/>
        <end position="619"/>
    </location>
</feature>
<evidence type="ECO:0000256" key="4">
    <source>
        <dbReference type="SAM" id="MobiDB-lite"/>
    </source>
</evidence>
<evidence type="ECO:0000256" key="2">
    <source>
        <dbReference type="ARBA" id="ARBA00022737"/>
    </source>
</evidence>
<dbReference type="CDD" id="cd00200">
    <property type="entry name" value="WD40"/>
    <property type="match status" value="1"/>
</dbReference>